<gene>
    <name evidence="1" type="ORF">O0235_06990</name>
</gene>
<evidence type="ECO:0000313" key="2">
    <source>
        <dbReference type="Proteomes" id="UP001212803"/>
    </source>
</evidence>
<dbReference type="InterPro" id="IPR003737">
    <property type="entry name" value="GlcNAc_PI_deacetylase-related"/>
</dbReference>
<name>A0ABY7M9U2_9CHLR</name>
<dbReference type="RefSeq" id="WP_270057824.1">
    <property type="nucleotide sequence ID" value="NZ_CP115149.1"/>
</dbReference>
<dbReference type="PANTHER" id="PTHR12993:SF28">
    <property type="entry name" value="LMBE FAMILY PROTEIN"/>
    <property type="match status" value="1"/>
</dbReference>
<dbReference type="Proteomes" id="UP001212803">
    <property type="component" value="Chromosome"/>
</dbReference>
<keyword evidence="2" id="KW-1185">Reference proteome</keyword>
<dbReference type="SUPFAM" id="SSF102588">
    <property type="entry name" value="LmbE-like"/>
    <property type="match status" value="1"/>
</dbReference>
<dbReference type="EMBL" id="CP115149">
    <property type="protein sequence ID" value="WBL37311.1"/>
    <property type="molecule type" value="Genomic_DNA"/>
</dbReference>
<dbReference type="InterPro" id="IPR024078">
    <property type="entry name" value="LmbE-like_dom_sf"/>
</dbReference>
<dbReference type="Gene3D" id="3.40.50.10320">
    <property type="entry name" value="LmbE-like"/>
    <property type="match status" value="1"/>
</dbReference>
<sequence length="247" mass="27178">MAATEFVPPSVMVVVAHPDDAEFLCGGTVAKWAARGCEVTYVVITKGDKGSDDPAMTSERLAEIREAEQRAAGAVLGVRNFEFLGYPDGYLQPTLELRRDLARLIRKYRPHSLITFDPTNRFVSDTYINHPDHRVAGDVALDAVFPTARDRLTFPELLVDGYEPWKVRQVWLATAAEPNTWVDISETVELKKQALLCHPSQIGPEVAAFVEARARAAGAVKGLEAAEAFRRFILEADPVHEAPPPGS</sequence>
<dbReference type="PANTHER" id="PTHR12993">
    <property type="entry name" value="N-ACETYLGLUCOSAMINYL-PHOSPHATIDYLINOSITOL DE-N-ACETYLASE-RELATED"/>
    <property type="match status" value="1"/>
</dbReference>
<evidence type="ECO:0000313" key="1">
    <source>
        <dbReference type="EMBL" id="WBL37311.1"/>
    </source>
</evidence>
<reference evidence="1 2" key="1">
    <citation type="journal article" date="2023" name="ISME J.">
        <title>Thermophilic Dehalococcoidia with unusual traits shed light on an unexpected past.</title>
        <authorList>
            <person name="Palmer M."/>
            <person name="Covington J.K."/>
            <person name="Zhou E.M."/>
            <person name="Thomas S.C."/>
            <person name="Habib N."/>
            <person name="Seymour C.O."/>
            <person name="Lai D."/>
            <person name="Johnston J."/>
            <person name="Hashimi A."/>
            <person name="Jiao J.Y."/>
            <person name="Muok A.R."/>
            <person name="Liu L."/>
            <person name="Xian W.D."/>
            <person name="Zhi X.Y."/>
            <person name="Li M.M."/>
            <person name="Silva L.P."/>
            <person name="Bowen B.P."/>
            <person name="Louie K."/>
            <person name="Briegel A."/>
            <person name="Pett-Ridge J."/>
            <person name="Weber P.K."/>
            <person name="Tocheva E.I."/>
            <person name="Woyke T."/>
            <person name="Northen T.R."/>
            <person name="Mayali X."/>
            <person name="Li W.J."/>
            <person name="Hedlund B.P."/>
        </authorList>
    </citation>
    <scope>NUCLEOTIDE SEQUENCE [LARGE SCALE GENOMIC DNA]</scope>
    <source>
        <strain evidence="1 2">YIM 72310</strain>
    </source>
</reference>
<dbReference type="Pfam" id="PF02585">
    <property type="entry name" value="PIG-L"/>
    <property type="match status" value="1"/>
</dbReference>
<proteinExistence type="predicted"/>
<protein>
    <submittedName>
        <fullName evidence="1">PIG-L family deacetylase</fullName>
    </submittedName>
</protein>
<accession>A0ABY7M9U2</accession>
<organism evidence="1 2">
    <name type="scientific">Tepidiforma flava</name>
    <dbReference type="NCBI Taxonomy" id="3004094"/>
    <lineage>
        <taxon>Bacteria</taxon>
        <taxon>Bacillati</taxon>
        <taxon>Chloroflexota</taxon>
        <taxon>Tepidiformia</taxon>
        <taxon>Tepidiformales</taxon>
        <taxon>Tepidiformaceae</taxon>
        <taxon>Tepidiforma</taxon>
    </lineage>
</organism>